<dbReference type="GO" id="GO:0003964">
    <property type="term" value="F:RNA-directed DNA polymerase activity"/>
    <property type="evidence" value="ECO:0007669"/>
    <property type="project" value="UniProtKB-KW"/>
</dbReference>
<dbReference type="GO" id="GO:0004519">
    <property type="term" value="F:endonuclease activity"/>
    <property type="evidence" value="ECO:0007669"/>
    <property type="project" value="UniProtKB-KW"/>
</dbReference>
<sequence>MFLAVLEIKCWPLIPANSTASEDAKRLDQILRDVCDLGASRLSKNLARRPVYWWNDTIHQLRKECIKCKRRYTRGRRRNDPEVDRTNKELVKTAKTKLKLEIKKAKEQAWQSLIEIIEHDP</sequence>
<name>A0A0J7JUT9_LASNI</name>
<keyword evidence="2" id="KW-1185">Reference proteome</keyword>
<keyword evidence="1" id="KW-0255">Endonuclease</keyword>
<gene>
    <name evidence="1" type="ORF">RF55_24922</name>
</gene>
<organism evidence="1 2">
    <name type="scientific">Lasius niger</name>
    <name type="common">Black garden ant</name>
    <dbReference type="NCBI Taxonomy" id="67767"/>
    <lineage>
        <taxon>Eukaryota</taxon>
        <taxon>Metazoa</taxon>
        <taxon>Ecdysozoa</taxon>
        <taxon>Arthropoda</taxon>
        <taxon>Hexapoda</taxon>
        <taxon>Insecta</taxon>
        <taxon>Pterygota</taxon>
        <taxon>Neoptera</taxon>
        <taxon>Endopterygota</taxon>
        <taxon>Hymenoptera</taxon>
        <taxon>Apocrita</taxon>
        <taxon>Aculeata</taxon>
        <taxon>Formicoidea</taxon>
        <taxon>Formicidae</taxon>
        <taxon>Formicinae</taxon>
        <taxon>Lasius</taxon>
        <taxon>Lasius</taxon>
    </lineage>
</organism>
<keyword evidence="1" id="KW-0378">Hydrolase</keyword>
<accession>A0A0J7JUT9</accession>
<dbReference type="PaxDb" id="67767-A0A0J7JUT9"/>
<keyword evidence="1" id="KW-0808">Transferase</keyword>
<evidence type="ECO:0000313" key="2">
    <source>
        <dbReference type="Proteomes" id="UP000036403"/>
    </source>
</evidence>
<reference evidence="1 2" key="1">
    <citation type="submission" date="2015-04" db="EMBL/GenBank/DDBJ databases">
        <title>Lasius niger genome sequencing.</title>
        <authorList>
            <person name="Konorov E.A."/>
            <person name="Nikitin M.A."/>
            <person name="Kirill M.V."/>
            <person name="Chang P."/>
        </authorList>
    </citation>
    <scope>NUCLEOTIDE SEQUENCE [LARGE SCALE GENOMIC DNA]</scope>
    <source>
        <tissue evidence="1">Whole</tissue>
    </source>
</reference>
<proteinExistence type="predicted"/>
<keyword evidence="1" id="KW-0540">Nuclease</keyword>
<dbReference type="EMBL" id="LBMM01030750">
    <property type="protein sequence ID" value="KMQ81869.1"/>
    <property type="molecule type" value="Genomic_DNA"/>
</dbReference>
<dbReference type="OrthoDB" id="7871514at2759"/>
<dbReference type="AlphaFoldDB" id="A0A0J7JUT9"/>
<keyword evidence="1" id="KW-0695">RNA-directed DNA polymerase</keyword>
<comment type="caution">
    <text evidence="1">The sequence shown here is derived from an EMBL/GenBank/DDBJ whole genome shotgun (WGS) entry which is preliminary data.</text>
</comment>
<dbReference type="Proteomes" id="UP000036403">
    <property type="component" value="Unassembled WGS sequence"/>
</dbReference>
<protein>
    <submittedName>
        <fullName evidence="1">Endonuclease reverse transcriptase</fullName>
    </submittedName>
</protein>
<evidence type="ECO:0000313" key="1">
    <source>
        <dbReference type="EMBL" id="KMQ81869.1"/>
    </source>
</evidence>
<keyword evidence="1" id="KW-0548">Nucleotidyltransferase</keyword>